<dbReference type="Proteomes" id="UP000285604">
    <property type="component" value="Unassembled WGS sequence"/>
</dbReference>
<accession>A0A3E4SDX0</accession>
<evidence type="ECO:0000313" key="12">
    <source>
        <dbReference type="EMBL" id="RGX98370.1"/>
    </source>
</evidence>
<evidence type="ECO:0000256" key="1">
    <source>
        <dbReference type="PIRNR" id="PIRNR012524"/>
    </source>
</evidence>
<reference evidence="5" key="4">
    <citation type="submission" date="2022-07" db="EMBL/GenBank/DDBJ databases">
        <title>Prevotella copri.</title>
        <authorList>
            <person name="Yang C."/>
        </authorList>
    </citation>
    <scope>NUCLEOTIDE SEQUENCE</scope>
    <source>
        <strain evidence="5">HF88</strain>
    </source>
</reference>
<dbReference type="PANTHER" id="PTHR37296">
    <property type="entry name" value="CONSERVED VIRULENCE FACTOR B"/>
    <property type="match status" value="1"/>
</dbReference>
<evidence type="ECO:0000313" key="11">
    <source>
        <dbReference type="EMBL" id="RGW70048.1"/>
    </source>
</evidence>
<comment type="similarity">
    <text evidence="1">Belongs to the CvfB family.</text>
</comment>
<dbReference type="EMBL" id="JAPDUS010000042">
    <property type="protein sequence ID" value="MCW4094808.1"/>
    <property type="molecule type" value="Genomic_DNA"/>
</dbReference>
<reference evidence="19" key="2">
    <citation type="submission" date="2019-09" db="EMBL/GenBank/DDBJ databases">
        <title>Distinct polysaccharide growth profiles of human intestinal Prevotella copri isolates.</title>
        <authorList>
            <person name="Fehlner-Peach H."/>
            <person name="Magnabosco C."/>
            <person name="Raghavan V."/>
            <person name="Scher J.U."/>
            <person name="Tett A."/>
            <person name="Cox L.M."/>
            <person name="Gottsegen C."/>
            <person name="Watters A."/>
            <person name="Wiltshire- Gordon J.D."/>
            <person name="Segata N."/>
            <person name="Bonneau R."/>
            <person name="Littman D.R."/>
        </authorList>
    </citation>
    <scope>NUCLEOTIDE SEQUENCE [LARGE SCALE GENOMIC DNA]</scope>
    <source>
        <strain evidence="19">iAA108</strain>
    </source>
</reference>
<reference evidence="4" key="3">
    <citation type="submission" date="2021-12" db="EMBL/GenBank/DDBJ databases">
        <authorList>
            <person name="Lv X."/>
        </authorList>
    </citation>
    <scope>NUCLEOTIDE SEQUENCE</scope>
    <source>
        <strain evidence="4">HF2106</strain>
    </source>
</reference>
<feature type="domain" description="Conserved virulence factor B-like winged helix" evidence="3">
    <location>
        <begin position="221"/>
        <end position="278"/>
    </location>
</feature>
<dbReference type="InterPro" id="IPR014464">
    <property type="entry name" value="CvfB_fam"/>
</dbReference>
<dbReference type="PANTHER" id="PTHR37296:SF1">
    <property type="entry name" value="CONSERVED VIRULENCE FACTOR B"/>
    <property type="match status" value="1"/>
</dbReference>
<dbReference type="EMBL" id="VZCY01000106">
    <property type="protein sequence ID" value="MQN10810.1"/>
    <property type="molecule type" value="Genomic_DNA"/>
</dbReference>
<dbReference type="Proteomes" id="UP000286077">
    <property type="component" value="Unassembled WGS sequence"/>
</dbReference>
<dbReference type="Gene3D" id="1.10.10.10">
    <property type="entry name" value="Winged helix-like DNA-binding domain superfamily/Winged helix DNA-binding domain"/>
    <property type="match status" value="1"/>
</dbReference>
<dbReference type="EMBL" id="JAPDVD010000001">
    <property type="protein sequence ID" value="MCW4137691.1"/>
    <property type="molecule type" value="Genomic_DNA"/>
</dbReference>
<evidence type="ECO:0000313" key="4">
    <source>
        <dbReference type="EMBL" id="MCE4122215.1"/>
    </source>
</evidence>
<evidence type="ECO:0000313" key="18">
    <source>
        <dbReference type="Proteomes" id="UP000406735"/>
    </source>
</evidence>
<reference evidence="9" key="6">
    <citation type="submission" date="2022-12" db="EMBL/GenBank/DDBJ databases">
        <title>Distinct polysaccharide growth profiles of human intestinal Prevotella copri isolates.</title>
        <authorList>
            <person name="Fehlner-Peach H."/>
            <person name="Magnabosco C."/>
            <person name="Raghavan V."/>
            <person name="Scher J.U."/>
            <person name="Tett A."/>
            <person name="Cox L.M."/>
            <person name="Gottsegen C."/>
            <person name="Watters A."/>
            <person name="Wiltshire- Gordon J.D."/>
            <person name="Segata N."/>
            <person name="Bonneau R."/>
            <person name="Littman D.R."/>
        </authorList>
    </citation>
    <scope>NUCLEOTIDE SEQUENCE</scope>
    <source>
        <strain evidence="9">IAA108</strain>
        <strain evidence="8">IK21513</strain>
        <strain evidence="18">iK21513</strain>
    </source>
</reference>
<dbReference type="Proteomes" id="UP000406735">
    <property type="component" value="Unassembled WGS sequence"/>
</dbReference>
<evidence type="ECO:0000313" key="10">
    <source>
        <dbReference type="EMBL" id="RGL57501.1"/>
    </source>
</evidence>
<protein>
    <submittedName>
        <fullName evidence="13">GntR family transcriptional regulator</fullName>
    </submittedName>
    <submittedName>
        <fullName evidence="4">S1-like domain-containing RNA-binding protein</fullName>
    </submittedName>
</protein>
<dbReference type="PIRSF" id="PIRSF012524">
    <property type="entry name" value="YitL_S1"/>
    <property type="match status" value="1"/>
</dbReference>
<dbReference type="EMBL" id="VZCC01000103">
    <property type="protein sequence ID" value="MQN85029.1"/>
    <property type="molecule type" value="Genomic_DNA"/>
</dbReference>
<dbReference type="Pfam" id="PF17783">
    <property type="entry name" value="WHD_CvfB"/>
    <property type="match status" value="1"/>
</dbReference>
<dbReference type="EMBL" id="QSCI01000002">
    <property type="protein sequence ID" value="RGX98370.1"/>
    <property type="molecule type" value="Genomic_DNA"/>
</dbReference>
<dbReference type="EMBL" id="JANDXR010000022">
    <property type="protein sequence ID" value="MCP9502649.1"/>
    <property type="molecule type" value="Genomic_DNA"/>
</dbReference>
<evidence type="ECO:0000313" key="5">
    <source>
        <dbReference type="EMBL" id="MCP9502649.1"/>
    </source>
</evidence>
<evidence type="ECO:0000313" key="7">
    <source>
        <dbReference type="EMBL" id="MCW4137691.1"/>
    </source>
</evidence>
<evidence type="ECO:0000313" key="14">
    <source>
        <dbReference type="Proteomes" id="UP000261187"/>
    </source>
</evidence>
<dbReference type="Gene3D" id="2.40.50.140">
    <property type="entry name" value="Nucleic acid-binding proteins"/>
    <property type="match status" value="2"/>
</dbReference>
<sequence length="280" mass="32424">MSKKIKLGDYNRLRIVKKVDFGLYLDGGDEGEILLPSRYVPEDAGIGDELDVFIYLDQEERLIATTETPLAKVGDFAYLEVKWVNEYGAFLGWGLMKDIFCPFREQKKRMVLGNSYIVHIHIDEESYRIVASAKIERYLNEDHPHYKHGDEVDLLIWQKTDLGFKVIIDNQYPGLLYQDQIFQYIHTGDKMKGYIGRVRPDGKIDVTLQKTGIQQTADFAETLYQYLLDNDGECNLGDKSEADDIYERFHVSKKVYKRAVGDLYKKRLITVSPMSIRLAE</sequence>
<dbReference type="EMBL" id="QSSA01000025">
    <property type="protein sequence ID" value="RGL57501.1"/>
    <property type="molecule type" value="Genomic_DNA"/>
</dbReference>
<reference evidence="14 15" key="1">
    <citation type="submission" date="2018-08" db="EMBL/GenBank/DDBJ databases">
        <title>A genome reference for cultivated species of the human gut microbiota.</title>
        <authorList>
            <person name="Zou Y."/>
            <person name="Xue W."/>
            <person name="Luo G."/>
        </authorList>
    </citation>
    <scope>NUCLEOTIDE SEQUENCE [LARGE SCALE GENOMIC DNA]</scope>
    <source>
        <strain evidence="11 16">AF11-14</strain>
        <strain evidence="13 17">AF46-2NS</strain>
        <strain evidence="12 15">OF03-3</strain>
        <strain evidence="10 14">TF06-40</strain>
    </source>
</reference>
<dbReference type="RefSeq" id="WP_022121556.1">
    <property type="nucleotide sequence ID" value="NZ_CATKVU010000006.1"/>
</dbReference>
<evidence type="ECO:0000313" key="16">
    <source>
        <dbReference type="Proteomes" id="UP000286077"/>
    </source>
</evidence>
<comment type="caution">
    <text evidence="13">The sequence shown here is derived from an EMBL/GenBank/DDBJ whole genome shotgun (WGS) entry which is preliminary data.</text>
</comment>
<evidence type="ECO:0000313" key="17">
    <source>
        <dbReference type="Proteomes" id="UP000286211"/>
    </source>
</evidence>
<evidence type="ECO:0000313" key="9">
    <source>
        <dbReference type="EMBL" id="MQN85029.1"/>
    </source>
</evidence>
<dbReference type="EMBL" id="QSAQ01000005">
    <property type="protein sequence ID" value="RGW70048.1"/>
    <property type="molecule type" value="Genomic_DNA"/>
</dbReference>
<dbReference type="AlphaFoldDB" id="A0A3E4SDX0"/>
<feature type="domain" description="Conserved virulence factor B first S1" evidence="2">
    <location>
        <begin position="7"/>
        <end position="66"/>
    </location>
</feature>
<dbReference type="Proteomes" id="UP001200307">
    <property type="component" value="Unassembled WGS sequence"/>
</dbReference>
<evidence type="ECO:0000313" key="15">
    <source>
        <dbReference type="Proteomes" id="UP000285604"/>
    </source>
</evidence>
<dbReference type="InterPro" id="IPR036388">
    <property type="entry name" value="WH-like_DNA-bd_sf"/>
</dbReference>
<dbReference type="InterPro" id="IPR040764">
    <property type="entry name" value="CvfB_WH"/>
</dbReference>
<evidence type="ECO:0000259" key="2">
    <source>
        <dbReference type="Pfam" id="PF13509"/>
    </source>
</evidence>
<dbReference type="InterPro" id="IPR012340">
    <property type="entry name" value="NA-bd_OB-fold"/>
</dbReference>
<dbReference type="Proteomes" id="UP000286211">
    <property type="component" value="Unassembled WGS sequence"/>
</dbReference>
<dbReference type="Proteomes" id="UP000421408">
    <property type="component" value="Unassembled WGS sequence"/>
</dbReference>
<dbReference type="Proteomes" id="UP001209074">
    <property type="component" value="Unassembled WGS sequence"/>
</dbReference>
<evidence type="ECO:0000259" key="3">
    <source>
        <dbReference type="Pfam" id="PF17783"/>
    </source>
</evidence>
<organism evidence="13 17">
    <name type="scientific">Segatella copri</name>
    <dbReference type="NCBI Taxonomy" id="165179"/>
    <lineage>
        <taxon>Bacteria</taxon>
        <taxon>Pseudomonadati</taxon>
        <taxon>Bacteroidota</taxon>
        <taxon>Bacteroidia</taxon>
        <taxon>Bacteroidales</taxon>
        <taxon>Prevotellaceae</taxon>
        <taxon>Segatella</taxon>
    </lineage>
</organism>
<dbReference type="EMBL" id="QRNB01000043">
    <property type="protein sequence ID" value="RHK09915.1"/>
    <property type="molecule type" value="Genomic_DNA"/>
</dbReference>
<dbReference type="Proteomes" id="UP001208620">
    <property type="component" value="Unassembled WGS sequence"/>
</dbReference>
<dbReference type="EMBL" id="JAJTVO010000012">
    <property type="protein sequence ID" value="MCE4122215.1"/>
    <property type="molecule type" value="Genomic_DNA"/>
</dbReference>
<dbReference type="InterPro" id="IPR039566">
    <property type="entry name" value="CvfB_S1_st"/>
</dbReference>
<reference evidence="6" key="5">
    <citation type="submission" date="2022-11" db="EMBL/GenBank/DDBJ databases">
        <title>Genomic repertoires linked with pathogenic potency of arthritogenic Prevotella copri isolated from the gut of rheumatoid arthritis patients.</title>
        <authorList>
            <person name="Nii T."/>
            <person name="Maeda Y."/>
            <person name="Motooka D."/>
            <person name="Naito M."/>
            <person name="Matsumoto Y."/>
            <person name="Ogawa T."/>
            <person name="Oguro-Igashira E."/>
            <person name="Kishikawa T."/>
            <person name="Yamashita M."/>
            <person name="Koizumi S."/>
            <person name="Kurakawa T."/>
            <person name="Okumura R."/>
            <person name="Kayama H."/>
            <person name="Murakami M."/>
            <person name="Sakaguchi T."/>
            <person name="Das B."/>
            <person name="Nakamura S."/>
            <person name="Okada Y."/>
            <person name="Kumanogoh A."/>
            <person name="Takeda K."/>
        </authorList>
    </citation>
    <scope>NUCLEOTIDE SEQUENCE</scope>
    <source>
        <strain evidence="7">H105_2-2</strain>
        <strain evidence="6">N016-13</strain>
    </source>
</reference>
<dbReference type="Proteomes" id="UP000261187">
    <property type="component" value="Unassembled WGS sequence"/>
</dbReference>
<evidence type="ECO:0000313" key="8">
    <source>
        <dbReference type="EMBL" id="MQN10810.1"/>
    </source>
</evidence>
<evidence type="ECO:0000313" key="19">
    <source>
        <dbReference type="Proteomes" id="UP000421408"/>
    </source>
</evidence>
<gene>
    <name evidence="13" type="ORF">DW079_09060</name>
    <name evidence="11" type="ORF">DWV60_03290</name>
    <name evidence="12" type="ORF">DXA63_00925</name>
    <name evidence="10" type="ORF">DXC61_11185</name>
    <name evidence="9" type="ORF">F7D74_13815</name>
    <name evidence="8" type="ORF">F7D97_12990</name>
    <name evidence="4" type="ORF">LYY06_08030</name>
    <name evidence="5" type="ORF">NND11_14060</name>
    <name evidence="7" type="ORF">ONT01_07850</name>
    <name evidence="6" type="ORF">ONT05_14905</name>
</gene>
<evidence type="ECO:0000313" key="6">
    <source>
        <dbReference type="EMBL" id="MCW4094808.1"/>
    </source>
</evidence>
<name>A0A3E4SDX0_9BACT</name>
<dbReference type="Proteomes" id="UP001206014">
    <property type="component" value="Unassembled WGS sequence"/>
</dbReference>
<evidence type="ECO:0000313" key="13">
    <source>
        <dbReference type="EMBL" id="RHK09915.1"/>
    </source>
</evidence>
<dbReference type="Pfam" id="PF13509">
    <property type="entry name" value="S1_2"/>
    <property type="match status" value="1"/>
</dbReference>
<proteinExistence type="inferred from homology"/>